<reference evidence="9" key="1">
    <citation type="submission" date="2015-12" db="EMBL/GenBank/DDBJ databases">
        <title>Update maize B73 reference genome by single molecule sequencing technologies.</title>
        <authorList>
            <consortium name="Maize Genome Sequencing Project"/>
            <person name="Ware D."/>
        </authorList>
    </citation>
    <scope>NUCLEOTIDE SEQUENCE [LARGE SCALE GENOMIC DNA]</scope>
    <source>
        <strain evidence="9">cv. B73</strain>
    </source>
</reference>
<keyword evidence="5" id="KW-0408">Iron</keyword>
<feature type="compositionally biased region" description="Low complexity" evidence="6">
    <location>
        <begin position="96"/>
        <end position="107"/>
    </location>
</feature>
<dbReference type="PANTHER" id="PTHR13547">
    <property type="match status" value="1"/>
</dbReference>
<dbReference type="Gene3D" id="3.40.50.11980">
    <property type="match status" value="2"/>
</dbReference>
<feature type="compositionally biased region" description="Basic residues" evidence="6">
    <location>
        <begin position="61"/>
        <end position="71"/>
    </location>
</feature>
<comment type="similarity">
    <text evidence="1">Belongs to the PPR family. P subfamily.</text>
</comment>
<dbReference type="GO" id="GO:0005506">
    <property type="term" value="F:iron ion binding"/>
    <property type="evidence" value="ECO:0007669"/>
    <property type="project" value="InterPro"/>
</dbReference>
<dbReference type="GO" id="GO:0004497">
    <property type="term" value="F:monooxygenase activity"/>
    <property type="evidence" value="ECO:0007669"/>
    <property type="project" value="UniProtKB-KW"/>
</dbReference>
<evidence type="ECO:0000256" key="5">
    <source>
        <dbReference type="RuleBase" id="RU000461"/>
    </source>
</evidence>
<dbReference type="InterPro" id="IPR017972">
    <property type="entry name" value="Cyt_P450_CS"/>
</dbReference>
<evidence type="ECO:0000256" key="4">
    <source>
        <dbReference type="ARBA" id="ARBA00022833"/>
    </source>
</evidence>
<feature type="region of interest" description="Disordered" evidence="6">
    <location>
        <begin position="1"/>
        <end position="107"/>
    </location>
</feature>
<keyword evidence="9" id="KW-1185">Reference proteome</keyword>
<keyword evidence="5" id="KW-0560">Oxidoreductase</keyword>
<feature type="compositionally biased region" description="Basic and acidic residues" evidence="6">
    <location>
        <begin position="140"/>
        <end position="162"/>
    </location>
</feature>
<name>A0A804M3P2_MAIZE</name>
<dbReference type="Proteomes" id="UP000007305">
    <property type="component" value="Chromosome 1"/>
</dbReference>
<organism evidence="8 9">
    <name type="scientific">Zea mays</name>
    <name type="common">Maize</name>
    <dbReference type="NCBI Taxonomy" id="4577"/>
    <lineage>
        <taxon>Eukaryota</taxon>
        <taxon>Viridiplantae</taxon>
        <taxon>Streptophyta</taxon>
        <taxon>Embryophyta</taxon>
        <taxon>Tracheophyta</taxon>
        <taxon>Spermatophyta</taxon>
        <taxon>Magnoliopsida</taxon>
        <taxon>Liliopsida</taxon>
        <taxon>Poales</taxon>
        <taxon>Poaceae</taxon>
        <taxon>PACMAD clade</taxon>
        <taxon>Panicoideae</taxon>
        <taxon>Andropogonodae</taxon>
        <taxon>Andropogoneae</taxon>
        <taxon>Tripsacinae</taxon>
        <taxon>Zea</taxon>
    </lineage>
</organism>
<dbReference type="GO" id="GO:0001682">
    <property type="term" value="P:tRNA 5'-leader removal"/>
    <property type="evidence" value="ECO:0000318"/>
    <property type="project" value="GO_Central"/>
</dbReference>
<reference evidence="8" key="2">
    <citation type="submission" date="2019-07" db="EMBL/GenBank/DDBJ databases">
        <authorList>
            <person name="Seetharam A."/>
            <person name="Woodhouse M."/>
            <person name="Cannon E."/>
        </authorList>
    </citation>
    <scope>NUCLEOTIDE SEQUENCE [LARGE SCALE GENOMIC DNA]</scope>
    <source>
        <strain evidence="8">cv. B73</strain>
    </source>
</reference>
<dbReference type="PROSITE" id="PS00086">
    <property type="entry name" value="CYTOCHROME_P450"/>
    <property type="match status" value="1"/>
</dbReference>
<keyword evidence="4" id="KW-0862">Zinc</keyword>
<dbReference type="Pfam" id="PF00067">
    <property type="entry name" value="p450"/>
    <property type="match status" value="1"/>
</dbReference>
<dbReference type="GO" id="GO:0004526">
    <property type="term" value="F:ribonuclease P activity"/>
    <property type="evidence" value="ECO:0000318"/>
    <property type="project" value="GO_Central"/>
</dbReference>
<keyword evidence="2 5" id="KW-0479">Metal-binding</keyword>
<dbReference type="Pfam" id="PF16953">
    <property type="entry name" value="PRORP"/>
    <property type="match status" value="1"/>
</dbReference>
<dbReference type="PANTHER" id="PTHR13547:SF13">
    <property type="entry name" value="PROTEINACEOUS RNASE P 2"/>
    <property type="match status" value="1"/>
</dbReference>
<evidence type="ECO:0000256" key="2">
    <source>
        <dbReference type="ARBA" id="ARBA00022723"/>
    </source>
</evidence>
<evidence type="ECO:0000256" key="3">
    <source>
        <dbReference type="ARBA" id="ARBA00022801"/>
    </source>
</evidence>
<dbReference type="GO" id="GO:0020037">
    <property type="term" value="F:heme binding"/>
    <property type="evidence" value="ECO:0007669"/>
    <property type="project" value="InterPro"/>
</dbReference>
<dbReference type="SUPFAM" id="SSF48264">
    <property type="entry name" value="Cytochrome P450"/>
    <property type="match status" value="1"/>
</dbReference>
<evidence type="ECO:0000256" key="1">
    <source>
        <dbReference type="ARBA" id="ARBA00007626"/>
    </source>
</evidence>
<dbReference type="EnsemblPlants" id="Zm00001eb056850_T001">
    <property type="protein sequence ID" value="Zm00001eb056850_P001"/>
    <property type="gene ID" value="Zm00001eb056850"/>
</dbReference>
<evidence type="ECO:0000313" key="9">
    <source>
        <dbReference type="Proteomes" id="UP000007305"/>
    </source>
</evidence>
<accession>A0A804M3P2</accession>
<dbReference type="InterPro" id="IPR031595">
    <property type="entry name" value="PRORP_C"/>
</dbReference>
<reference evidence="8" key="3">
    <citation type="submission" date="2021-05" db="UniProtKB">
        <authorList>
            <consortium name="EnsemblPlants"/>
        </authorList>
    </citation>
    <scope>IDENTIFICATION</scope>
    <source>
        <strain evidence="8">cv. B73</strain>
    </source>
</reference>
<protein>
    <recommendedName>
        <fullName evidence="7">PRORP domain-containing protein</fullName>
    </recommendedName>
</protein>
<keyword evidence="3" id="KW-0378">Hydrolase</keyword>
<sequence>MADARPPATAASSRGDRAHNRPLSPHARGSRAQQPAPAPARTAVEDLAAARPPTTSAPRIPRSRIPRHPARARPASGNPAAMTLTTPALPSRPWLPRAQQPAPAPARTAVEDLAAAHPHPGARSAAHHLRAADPALADPAESRARTPCFRESRRHDAHDAHARYPLSQDLSSNSHRKRPHTRALFAPSYPPTTARINPSSSISSSLLKSSSSLLKSSSSLLKSLPPSFPHPAPFIPSPHPLHSHAIVPLDRKNDGKDLAPAIRRGTISAAQASTKVIGVFDPKAEAMFRIGESLNRSEGIRGSPEILFAREVARACRMGNFISFFRLARKATYLEACQLCLKYCNGNNKIRAEKCEEWLEANKDYRAIVDGANIALYQPNFAEGGFSLTQLMENPSNRHLIETWRTNGALYTSPSGSNDDWYWLYAAIKLNCLLVTNDEMRDHIFELLGLSFFQKWKQRHRADAAAEAAAYVGTTTSRGGLGYGETDALEALVVEAAKRIDRHLRNLADLTLGSGVTVPARSILVVPLHLVQMDASVWGDDADHYNPHRFLKRDIDLGEILGAPKGSTTINIFSGCTKAESFLPFGSGSRACVG</sequence>
<dbReference type="AlphaFoldDB" id="A0A804M3P2"/>
<evidence type="ECO:0000256" key="6">
    <source>
        <dbReference type="SAM" id="MobiDB-lite"/>
    </source>
</evidence>
<dbReference type="InterPro" id="IPR036396">
    <property type="entry name" value="Cyt_P450_sf"/>
</dbReference>
<evidence type="ECO:0000313" key="8">
    <source>
        <dbReference type="EnsemblPlants" id="Zm00001eb056850_P001"/>
    </source>
</evidence>
<dbReference type="InParanoid" id="A0A804M3P2"/>
<evidence type="ECO:0000259" key="7">
    <source>
        <dbReference type="Pfam" id="PF16953"/>
    </source>
</evidence>
<dbReference type="InterPro" id="IPR001128">
    <property type="entry name" value="Cyt_P450"/>
</dbReference>
<proteinExistence type="inferred from homology"/>
<feature type="region of interest" description="Disordered" evidence="6">
    <location>
        <begin position="136"/>
        <end position="202"/>
    </location>
</feature>
<dbReference type="Gene3D" id="1.10.630.10">
    <property type="entry name" value="Cytochrome P450"/>
    <property type="match status" value="1"/>
</dbReference>
<comment type="similarity">
    <text evidence="5">Belongs to the cytochrome P450 family.</text>
</comment>
<keyword evidence="5" id="KW-0349">Heme</keyword>
<feature type="domain" description="PRORP" evidence="7">
    <location>
        <begin position="395"/>
        <end position="461"/>
    </location>
</feature>
<dbReference type="GO" id="GO:0016705">
    <property type="term" value="F:oxidoreductase activity, acting on paired donors, with incorporation or reduction of molecular oxygen"/>
    <property type="evidence" value="ECO:0007669"/>
    <property type="project" value="InterPro"/>
</dbReference>
<feature type="compositionally biased region" description="Low complexity" evidence="6">
    <location>
        <begin position="49"/>
        <end position="60"/>
    </location>
</feature>
<keyword evidence="5" id="KW-0503">Monooxygenase</keyword>
<dbReference type="Gramene" id="Zm00001eb056850_T001">
    <property type="protein sequence ID" value="Zm00001eb056850_P001"/>
    <property type="gene ID" value="Zm00001eb056850"/>
</dbReference>